<evidence type="ECO:0000313" key="2">
    <source>
        <dbReference type="EMBL" id="PWG78094.1"/>
    </source>
</evidence>
<reference evidence="2 3" key="1">
    <citation type="submission" date="2018-04" db="EMBL/GenBank/DDBJ databases">
        <title>Pedobacter chongqingensis sp. nov., isolated from a rottenly hemp rope.</title>
        <authorList>
            <person name="Cai Y."/>
        </authorList>
    </citation>
    <scope>NUCLEOTIDE SEQUENCE [LARGE SCALE GENOMIC DNA]</scope>
    <source>
        <strain evidence="2 3">FJ4-8</strain>
    </source>
</reference>
<dbReference type="Proteomes" id="UP000245647">
    <property type="component" value="Unassembled WGS sequence"/>
</dbReference>
<proteinExistence type="predicted"/>
<dbReference type="Gene3D" id="1.10.260.40">
    <property type="entry name" value="lambda repressor-like DNA-binding domains"/>
    <property type="match status" value="1"/>
</dbReference>
<dbReference type="RefSeq" id="WP_109418355.1">
    <property type="nucleotide sequence ID" value="NZ_QEAS01000035.1"/>
</dbReference>
<dbReference type="InterPro" id="IPR001387">
    <property type="entry name" value="Cro/C1-type_HTH"/>
</dbReference>
<dbReference type="SUPFAM" id="SSF47413">
    <property type="entry name" value="lambda repressor-like DNA-binding domains"/>
    <property type="match status" value="1"/>
</dbReference>
<dbReference type="PROSITE" id="PS50943">
    <property type="entry name" value="HTH_CROC1"/>
    <property type="match status" value="1"/>
</dbReference>
<keyword evidence="3" id="KW-1185">Reference proteome</keyword>
<dbReference type="OrthoDB" id="1258472at2"/>
<dbReference type="InterPro" id="IPR010982">
    <property type="entry name" value="Lambda_DNA-bd_dom_sf"/>
</dbReference>
<sequence length="131" mass="15424">MEKEAVEYKQVAMSHLDYLLIIHVKKLRENKGWSQRKLSDEMHLTKGFVGNVEAFTQRLKYNIRHLTLLCKAFGYKSVSKLFPFETPEHDWVRLTIKINTKVKKDGTFSRERSSEVIKVEPLKKGEEQQKS</sequence>
<feature type="domain" description="HTH cro/C1-type" evidence="1">
    <location>
        <begin position="24"/>
        <end position="81"/>
    </location>
</feature>
<comment type="caution">
    <text evidence="2">The sequence shown here is derived from an EMBL/GenBank/DDBJ whole genome shotgun (WGS) entry which is preliminary data.</text>
</comment>
<dbReference type="GO" id="GO:0003677">
    <property type="term" value="F:DNA binding"/>
    <property type="evidence" value="ECO:0007669"/>
    <property type="project" value="InterPro"/>
</dbReference>
<evidence type="ECO:0000313" key="3">
    <source>
        <dbReference type="Proteomes" id="UP000245647"/>
    </source>
</evidence>
<protein>
    <submittedName>
        <fullName evidence="2">XRE family transcriptional regulator</fullName>
    </submittedName>
</protein>
<evidence type="ECO:0000259" key="1">
    <source>
        <dbReference type="PROSITE" id="PS50943"/>
    </source>
</evidence>
<dbReference type="CDD" id="cd00093">
    <property type="entry name" value="HTH_XRE"/>
    <property type="match status" value="1"/>
</dbReference>
<dbReference type="EMBL" id="QEAS01000035">
    <property type="protein sequence ID" value="PWG78094.1"/>
    <property type="molecule type" value="Genomic_DNA"/>
</dbReference>
<dbReference type="AlphaFoldDB" id="A0A2U2P9W7"/>
<accession>A0A2U2P9W7</accession>
<name>A0A2U2P9W7_9SPHI</name>
<organism evidence="2 3">
    <name type="scientific">Pararcticibacter amylolyticus</name>
    <dbReference type="NCBI Taxonomy" id="2173175"/>
    <lineage>
        <taxon>Bacteria</taxon>
        <taxon>Pseudomonadati</taxon>
        <taxon>Bacteroidota</taxon>
        <taxon>Sphingobacteriia</taxon>
        <taxon>Sphingobacteriales</taxon>
        <taxon>Sphingobacteriaceae</taxon>
        <taxon>Pararcticibacter</taxon>
    </lineage>
</organism>
<gene>
    <name evidence="2" type="ORF">DDR33_24055</name>
</gene>